<feature type="transmembrane region" description="Helical" evidence="3">
    <location>
        <begin position="6"/>
        <end position="28"/>
    </location>
</feature>
<evidence type="ECO:0000256" key="2">
    <source>
        <dbReference type="SAM" id="MobiDB-lite"/>
    </source>
</evidence>
<evidence type="ECO:0000313" key="4">
    <source>
        <dbReference type="EMBL" id="EYR63634.1"/>
    </source>
</evidence>
<dbReference type="EMBL" id="AXCW01000079">
    <property type="protein sequence ID" value="EYR63634.1"/>
    <property type="molecule type" value="Genomic_DNA"/>
</dbReference>
<keyword evidence="3" id="KW-0472">Membrane</keyword>
<protein>
    <submittedName>
        <fullName evidence="4">Cation:proton antiporter</fullName>
    </submittedName>
</protein>
<sequence>MVQSLVGHTALVLGVGLFVIAAIGLLRFGDAYSRLAATTKSGTLGVCLVLLGVLVLEPTWAHAVILLVAIALQLVTAPVGGFALGRAAFRSDAPMPAGTAYDELHEHVERERRSTEDGESRVPAGEQE</sequence>
<keyword evidence="3" id="KW-1133">Transmembrane helix</keyword>
<dbReference type="Proteomes" id="UP000019753">
    <property type="component" value="Unassembled WGS sequence"/>
</dbReference>
<feature type="region of interest" description="Disordered" evidence="2">
    <location>
        <begin position="98"/>
        <end position="128"/>
    </location>
</feature>
<feature type="transmembrane region" description="Helical" evidence="3">
    <location>
        <begin position="62"/>
        <end position="85"/>
    </location>
</feature>
<dbReference type="OrthoDB" id="3214257at2"/>
<dbReference type="PANTHER" id="PTHR34703">
    <property type="entry name" value="ANTIPORTER SUBUNIT MNHG2-RELATED"/>
    <property type="match status" value="1"/>
</dbReference>
<comment type="similarity">
    <text evidence="1">Belongs to the CPA3 antiporters (TC 2.A.63) subunit G family.</text>
</comment>
<comment type="caution">
    <text evidence="4">The sequence shown here is derived from an EMBL/GenBank/DDBJ whole genome shotgun (WGS) entry which is preliminary data.</text>
</comment>
<feature type="compositionally biased region" description="Basic and acidic residues" evidence="2">
    <location>
        <begin position="102"/>
        <end position="120"/>
    </location>
</feature>
<dbReference type="PANTHER" id="PTHR34703:SF1">
    <property type="entry name" value="ANTIPORTER SUBUNIT MNHG2-RELATED"/>
    <property type="match status" value="1"/>
</dbReference>
<dbReference type="Pfam" id="PF03334">
    <property type="entry name" value="PhaG_MnhG_YufB"/>
    <property type="match status" value="1"/>
</dbReference>
<organism evidence="4 5">
    <name type="scientific">Actinotalea ferrariae CF5-4</name>
    <dbReference type="NCBI Taxonomy" id="948458"/>
    <lineage>
        <taxon>Bacteria</taxon>
        <taxon>Bacillati</taxon>
        <taxon>Actinomycetota</taxon>
        <taxon>Actinomycetes</taxon>
        <taxon>Micrococcales</taxon>
        <taxon>Cellulomonadaceae</taxon>
        <taxon>Actinotalea</taxon>
    </lineage>
</organism>
<evidence type="ECO:0000256" key="1">
    <source>
        <dbReference type="ARBA" id="ARBA00008404"/>
    </source>
</evidence>
<feature type="transmembrane region" description="Helical" evidence="3">
    <location>
        <begin position="35"/>
        <end position="56"/>
    </location>
</feature>
<dbReference type="NCBIfam" id="TIGR01300">
    <property type="entry name" value="CPA3_mnhG_phaG"/>
    <property type="match status" value="1"/>
</dbReference>
<keyword evidence="3" id="KW-0812">Transmembrane</keyword>
<accession>A0A021VR07</accession>
<dbReference type="AlphaFoldDB" id="A0A021VR07"/>
<dbReference type="InterPro" id="IPR005133">
    <property type="entry name" value="PhaG_MnhG_YufB"/>
</dbReference>
<keyword evidence="5" id="KW-1185">Reference proteome</keyword>
<proteinExistence type="inferred from homology"/>
<dbReference type="GO" id="GO:0015385">
    <property type="term" value="F:sodium:proton antiporter activity"/>
    <property type="evidence" value="ECO:0007669"/>
    <property type="project" value="TreeGrafter"/>
</dbReference>
<name>A0A021VR07_9CELL</name>
<evidence type="ECO:0000256" key="3">
    <source>
        <dbReference type="SAM" id="Phobius"/>
    </source>
</evidence>
<reference evidence="4 5" key="1">
    <citation type="submission" date="2014-01" db="EMBL/GenBank/DDBJ databases">
        <title>Actinotalea ferrariae CF5-4.</title>
        <authorList>
            <person name="Chen F."/>
            <person name="Li Y."/>
            <person name="Wang G."/>
        </authorList>
    </citation>
    <scope>NUCLEOTIDE SEQUENCE [LARGE SCALE GENOMIC DNA]</scope>
    <source>
        <strain evidence="4 5">CF5-4</strain>
    </source>
</reference>
<gene>
    <name evidence="4" type="ORF">N866_19260</name>
</gene>
<evidence type="ECO:0000313" key="5">
    <source>
        <dbReference type="Proteomes" id="UP000019753"/>
    </source>
</evidence>